<accession>A0A1H3B2H2</accession>
<keyword evidence="4" id="KW-1185">Reference proteome</keyword>
<evidence type="ECO:0000313" key="3">
    <source>
        <dbReference type="EMBL" id="SDX35249.1"/>
    </source>
</evidence>
<dbReference type="STRING" id="356660.SAMN05444336_104386"/>
<comment type="similarity">
    <text evidence="1">Belongs to the YciI family.</text>
</comment>
<dbReference type="InterPro" id="IPR011008">
    <property type="entry name" value="Dimeric_a/b-barrel"/>
</dbReference>
<evidence type="ECO:0000259" key="2">
    <source>
        <dbReference type="Pfam" id="PF03795"/>
    </source>
</evidence>
<evidence type="ECO:0000313" key="4">
    <source>
        <dbReference type="Proteomes" id="UP000199118"/>
    </source>
</evidence>
<dbReference type="AlphaFoldDB" id="A0A1H3B2H2"/>
<dbReference type="Proteomes" id="UP000199118">
    <property type="component" value="Unassembled WGS sequence"/>
</dbReference>
<dbReference type="Gene3D" id="3.30.70.1060">
    <property type="entry name" value="Dimeric alpha+beta barrel"/>
    <property type="match status" value="1"/>
</dbReference>
<dbReference type="OrthoDB" id="2293521at2"/>
<reference evidence="3 4" key="1">
    <citation type="submission" date="2016-10" db="EMBL/GenBank/DDBJ databases">
        <authorList>
            <person name="de Groot N.N."/>
        </authorList>
    </citation>
    <scope>NUCLEOTIDE SEQUENCE [LARGE SCALE GENOMIC DNA]</scope>
    <source>
        <strain evidence="3 4">DSM 17890</strain>
    </source>
</reference>
<dbReference type="InterPro" id="IPR005545">
    <property type="entry name" value="YCII"/>
</dbReference>
<dbReference type="EMBL" id="FNMZ01000004">
    <property type="protein sequence ID" value="SDX35249.1"/>
    <property type="molecule type" value="Genomic_DNA"/>
</dbReference>
<protein>
    <submittedName>
        <fullName evidence="3">Uncharacterized conserved protein YciI, contains a putative active-site phosphohistidine</fullName>
    </submittedName>
</protein>
<evidence type="ECO:0000256" key="1">
    <source>
        <dbReference type="ARBA" id="ARBA00007689"/>
    </source>
</evidence>
<gene>
    <name evidence="3" type="ORF">SAMN05444336_104386</name>
</gene>
<dbReference type="RefSeq" id="WP_092682798.1">
    <property type="nucleotide sequence ID" value="NZ_FNMZ01000004.1"/>
</dbReference>
<name>A0A1H3B2H2_9RHOB</name>
<organism evidence="3 4">
    <name type="scientific">Albimonas donghaensis</name>
    <dbReference type="NCBI Taxonomy" id="356660"/>
    <lineage>
        <taxon>Bacteria</taxon>
        <taxon>Pseudomonadati</taxon>
        <taxon>Pseudomonadota</taxon>
        <taxon>Alphaproteobacteria</taxon>
        <taxon>Rhodobacterales</taxon>
        <taxon>Paracoccaceae</taxon>
        <taxon>Albimonas</taxon>
    </lineage>
</organism>
<dbReference type="SUPFAM" id="SSF54909">
    <property type="entry name" value="Dimeric alpha+beta barrel"/>
    <property type="match status" value="1"/>
</dbReference>
<dbReference type="Pfam" id="PF03795">
    <property type="entry name" value="YCII"/>
    <property type="match status" value="1"/>
</dbReference>
<feature type="domain" description="YCII-related" evidence="2">
    <location>
        <begin position="4"/>
        <end position="85"/>
    </location>
</feature>
<sequence>MPLFLVTYTHPDESGWNRHLQAHVRWVTMGVERGIIRAGGPLPDQRPREAMMLLDLPSLHAAREFLETDPFQEAEVVAGMTLRRWDPMFGLFNAESSRPGPHPLAD</sequence>
<proteinExistence type="inferred from homology"/>